<protein>
    <submittedName>
        <fullName evidence="2">Uncharacterized protein</fullName>
    </submittedName>
</protein>
<name>A0A6J5KLI2_9CAUD</name>
<organism evidence="2">
    <name type="scientific">uncultured Caudovirales phage</name>
    <dbReference type="NCBI Taxonomy" id="2100421"/>
    <lineage>
        <taxon>Viruses</taxon>
        <taxon>Duplodnaviria</taxon>
        <taxon>Heunggongvirae</taxon>
        <taxon>Uroviricota</taxon>
        <taxon>Caudoviricetes</taxon>
        <taxon>Peduoviridae</taxon>
        <taxon>Maltschvirus</taxon>
        <taxon>Maltschvirus maltsch</taxon>
    </lineage>
</organism>
<gene>
    <name evidence="2" type="ORF">UFOVP29_247</name>
</gene>
<dbReference type="EMBL" id="LR796167">
    <property type="protein sequence ID" value="CAB4123088.1"/>
    <property type="molecule type" value="Genomic_DNA"/>
</dbReference>
<proteinExistence type="predicted"/>
<evidence type="ECO:0000313" key="2">
    <source>
        <dbReference type="EMBL" id="CAB4123088.1"/>
    </source>
</evidence>
<sequence length="416" mass="47374">MTPDWATITDTIHAKLKASSFKVKMFDEDMQPTFEVEKARHFYAKSKKVNDPNIKNYKIVINLHDENANSHMDLQTPKFKNPADFNDMLSLQKYFVTNIQKKQGLSVNWSQFDHDITPKEPVAESADISRPWGTTKSSFQKVGNCRLIVRHTDAVNEAVPGSRWRKIHKVFVETNGGERFAFPVPHVKGARALARHISEGGASHDDVGMYIKGLSEDLHHLKTASRRLRGAAQTDANLTHVLAELHQQMHGINQELQTWSGPRGYHKMTSNRDSAPETQSPGLPAWLLSTAETCCGDQVPTLQKYYRGTSSPAPELDEFQDWLVSEEMTDPLTDIHDDETAAHDLAHSSYQDYRHESDSDEQALKNTLTFLIGSNDWWRQQWENDPDDTQQQLRDMVQPEDDHDPDLDRMKTLAGM</sequence>
<feature type="region of interest" description="Disordered" evidence="1">
    <location>
        <begin position="397"/>
        <end position="416"/>
    </location>
</feature>
<accession>A0A6J5KLI2</accession>
<feature type="compositionally biased region" description="Basic and acidic residues" evidence="1">
    <location>
        <begin position="406"/>
        <end position="416"/>
    </location>
</feature>
<reference evidence="2" key="1">
    <citation type="submission" date="2020-04" db="EMBL/GenBank/DDBJ databases">
        <authorList>
            <person name="Chiriac C."/>
            <person name="Salcher M."/>
            <person name="Ghai R."/>
            <person name="Kavagutti S V."/>
        </authorList>
    </citation>
    <scope>NUCLEOTIDE SEQUENCE</scope>
</reference>
<evidence type="ECO:0000256" key="1">
    <source>
        <dbReference type="SAM" id="MobiDB-lite"/>
    </source>
</evidence>